<evidence type="ECO:0000313" key="15">
    <source>
        <dbReference type="EMBL" id="EGI62354.1"/>
    </source>
</evidence>
<feature type="transmembrane region" description="Helical" evidence="13">
    <location>
        <begin position="600"/>
        <end position="625"/>
    </location>
</feature>
<sequence length="934" mass="102871">MAGGQQLPEQYTVPQYARIFHSLPHLNVSLHSVNNTFNPHSEIYLEVGSLGMNPSILTSLAPIVIPDCTPFACSHYGMRKINLMDLNKYLLIPVSTLILGHQNFPAVIPRDILLTTTNVNSTLDYRLWSAVDLHYRASTKSKGKKKKKRFMSMEGSGIYGEDTGKKKDKKKDKKGGEVREEKKRRPEEGRWIPRTRKNPGLMSVTGKHNAWESSNNAQRLSHNMPGATYGSGLQHLRELRWTTSGTSCSPFVVFSSLGILGSIPAAWLILTLLVLLVYLVTRCCDRRPRPKKSITALKCSLAILALLCSGAVAVGLYGNDDVHNGLVQLIAAAKNVDGILMGVRNQTDTIEATLKRKVQPQLTALGDEFDAPVSNKTMLSWLLAALNGMKQNTSIAVNRSFEIRKPLSGISLAGAIGMGEKIEQLRWPITMAVLSALLVLCVVLVVGVARHSRCVLITFSVFGLFAVIVSWLMASLYLATSVALGDLCVSPDGYLSRAVPSTLASEVLSYYTHCENTRSNPFTLRLRDTQRAVDNMRHNLNTVTKLALELFKDQQLQPKLSSLSTDVNTIDRLMPGLSTLLDCKPLHKQYVHAAKSLCHLGLYGLSFMLIASLAAGLLFTVLVWVDSHTWIYIRKRRDYHQVDEQDPYLPPSAASQAIAARTLRGQGSYPPTAPTLNSNALGTHNTIKQPLLLTPPPPSYATATARARQLHESMLKGGGVNGSGGGGDHKSSQHNQQSTGGRTEHRSGLGDQPGQYATLSKQCKTLESSREPPWTPSVASFTGTLSHNSHGPAHLATFQDSRKTQTLDPKNLANLKRGPTQAWNQNRPLPPNPASQQPTWEFESRSQTNMNQFRSLVRNKAPNIRIQDQMQDQVRTLDRNFSRSQFNGTTPQNNTVPNMYGTYNRAQGRQEKPTVATLSQVQGSDPNLYAVTEL</sequence>
<dbReference type="GO" id="GO:0005229">
    <property type="term" value="F:intracellularly calcium-gated chloride channel activity"/>
    <property type="evidence" value="ECO:0007669"/>
    <property type="project" value="TreeGrafter"/>
</dbReference>
<keyword evidence="16" id="KW-1185">Reference proteome</keyword>
<keyword evidence="7 13" id="KW-0406">Ion transport</keyword>
<dbReference type="AlphaFoldDB" id="F4WTZ7"/>
<evidence type="ECO:0000256" key="5">
    <source>
        <dbReference type="ARBA" id="ARBA00022692"/>
    </source>
</evidence>
<keyword evidence="12 13" id="KW-0407">Ion channel</keyword>
<dbReference type="InterPro" id="IPR006990">
    <property type="entry name" value="Tweety"/>
</dbReference>
<feature type="transmembrane region" description="Helical" evidence="13">
    <location>
        <begin position="251"/>
        <end position="280"/>
    </location>
</feature>
<dbReference type="GO" id="GO:0005886">
    <property type="term" value="C:plasma membrane"/>
    <property type="evidence" value="ECO:0007669"/>
    <property type="project" value="UniProtKB-SubCell"/>
</dbReference>
<proteinExistence type="inferred from homology"/>
<feature type="region of interest" description="Disordered" evidence="14">
    <location>
        <begin position="688"/>
        <end position="707"/>
    </location>
</feature>
<keyword evidence="11 13" id="KW-0868">Chloride</keyword>
<comment type="similarity">
    <text evidence="2 13">Belongs to the tweety family.</text>
</comment>
<evidence type="ECO:0000256" key="12">
    <source>
        <dbReference type="ARBA" id="ARBA00023303"/>
    </source>
</evidence>
<keyword evidence="3 13" id="KW-0813">Transport</keyword>
<dbReference type="GO" id="GO:0072320">
    <property type="term" value="F:volume-sensitive chloride channel activity"/>
    <property type="evidence" value="ECO:0007669"/>
    <property type="project" value="TreeGrafter"/>
</dbReference>
<evidence type="ECO:0000256" key="1">
    <source>
        <dbReference type="ARBA" id="ARBA00004651"/>
    </source>
</evidence>
<dbReference type="FunCoup" id="F4WTZ7">
    <property type="interactions" value="171"/>
</dbReference>
<feature type="compositionally biased region" description="Gly residues" evidence="14">
    <location>
        <begin position="716"/>
        <end position="726"/>
    </location>
</feature>
<evidence type="ECO:0000256" key="7">
    <source>
        <dbReference type="ARBA" id="ARBA00023065"/>
    </source>
</evidence>
<dbReference type="eggNOG" id="KOG4433">
    <property type="taxonomic scope" value="Eukaryota"/>
</dbReference>
<dbReference type="PANTHER" id="PTHR12424:SF8">
    <property type="entry name" value="PROTEIN TWEETY"/>
    <property type="match status" value="1"/>
</dbReference>
<feature type="region of interest" description="Disordered" evidence="14">
    <location>
        <begin position="814"/>
        <end position="839"/>
    </location>
</feature>
<keyword evidence="5 13" id="KW-0812">Transmembrane</keyword>
<evidence type="ECO:0000256" key="14">
    <source>
        <dbReference type="SAM" id="MobiDB-lite"/>
    </source>
</evidence>
<comment type="subcellular location">
    <subcellularLocation>
        <location evidence="1 13">Cell membrane</location>
        <topology evidence="1 13">Multi-pass membrane protein</topology>
    </subcellularLocation>
</comment>
<name>F4WTZ7_ACREC</name>
<accession>F4WTZ7</accession>
<gene>
    <name evidence="15" type="ORF">G5I_09350</name>
</gene>
<reference evidence="15" key="1">
    <citation type="submission" date="2011-02" db="EMBL/GenBank/DDBJ databases">
        <title>The genome of the leaf-cutting ant Acromyrmex echinatior suggests key adaptations to social evolution and fungus farming.</title>
        <authorList>
            <person name="Nygaard S."/>
            <person name="Zhang G."/>
        </authorList>
    </citation>
    <scope>NUCLEOTIDE SEQUENCE</scope>
</reference>
<dbReference type="Proteomes" id="UP000007755">
    <property type="component" value="Unassembled WGS sequence"/>
</dbReference>
<evidence type="ECO:0000313" key="16">
    <source>
        <dbReference type="Proteomes" id="UP000007755"/>
    </source>
</evidence>
<evidence type="ECO:0000256" key="11">
    <source>
        <dbReference type="ARBA" id="ARBA00023214"/>
    </source>
</evidence>
<evidence type="ECO:0000256" key="6">
    <source>
        <dbReference type="ARBA" id="ARBA00022989"/>
    </source>
</evidence>
<dbReference type="InParanoid" id="F4WTZ7"/>
<dbReference type="PANTHER" id="PTHR12424">
    <property type="entry name" value="TWEETY-RELATED"/>
    <property type="match status" value="1"/>
</dbReference>
<evidence type="ECO:0000256" key="4">
    <source>
        <dbReference type="ARBA" id="ARBA00022475"/>
    </source>
</evidence>
<evidence type="ECO:0000256" key="3">
    <source>
        <dbReference type="ARBA" id="ARBA00022448"/>
    </source>
</evidence>
<keyword evidence="4" id="KW-1003">Cell membrane</keyword>
<keyword evidence="8 13" id="KW-0472">Membrane</keyword>
<feature type="region of interest" description="Disordered" evidence="14">
    <location>
        <begin position="715"/>
        <end position="756"/>
    </location>
</feature>
<keyword evidence="10" id="KW-0325">Glycoprotein</keyword>
<evidence type="ECO:0000256" key="10">
    <source>
        <dbReference type="ARBA" id="ARBA00023180"/>
    </source>
</evidence>
<comment type="function">
    <text evidence="13">Probable chloride channel.</text>
</comment>
<feature type="transmembrane region" description="Helical" evidence="13">
    <location>
        <begin position="301"/>
        <end position="318"/>
    </location>
</feature>
<feature type="region of interest" description="Disordered" evidence="14">
    <location>
        <begin position="142"/>
        <end position="202"/>
    </location>
</feature>
<feature type="compositionally biased region" description="Basic and acidic residues" evidence="14">
    <location>
        <begin position="174"/>
        <end position="191"/>
    </location>
</feature>
<dbReference type="Pfam" id="PF04906">
    <property type="entry name" value="Tweety"/>
    <property type="match status" value="1"/>
</dbReference>
<keyword evidence="6 13" id="KW-1133">Transmembrane helix</keyword>
<keyword evidence="9 13" id="KW-0869">Chloride channel</keyword>
<dbReference type="CDD" id="cd07912">
    <property type="entry name" value="Tweety_N"/>
    <property type="match status" value="1"/>
</dbReference>
<feature type="transmembrane region" description="Helical" evidence="13">
    <location>
        <begin position="455"/>
        <end position="479"/>
    </location>
</feature>
<dbReference type="OrthoDB" id="187568at2759"/>
<evidence type="ECO:0000256" key="8">
    <source>
        <dbReference type="ARBA" id="ARBA00023136"/>
    </source>
</evidence>
<evidence type="ECO:0000256" key="13">
    <source>
        <dbReference type="RuleBase" id="RU361114"/>
    </source>
</evidence>
<feature type="transmembrane region" description="Helical" evidence="13">
    <location>
        <begin position="427"/>
        <end position="448"/>
    </location>
</feature>
<evidence type="ECO:0000256" key="2">
    <source>
        <dbReference type="ARBA" id="ARBA00009849"/>
    </source>
</evidence>
<protein>
    <recommendedName>
        <fullName evidence="13">Protein tweety homolog</fullName>
    </recommendedName>
</protein>
<dbReference type="STRING" id="103372.F4WTZ7"/>
<dbReference type="EMBL" id="GL888345">
    <property type="protein sequence ID" value="EGI62354.1"/>
    <property type="molecule type" value="Genomic_DNA"/>
</dbReference>
<dbReference type="GO" id="GO:0034707">
    <property type="term" value="C:chloride channel complex"/>
    <property type="evidence" value="ECO:0007669"/>
    <property type="project" value="UniProtKB-UniRule"/>
</dbReference>
<organism evidence="16">
    <name type="scientific">Acromyrmex echinatior</name>
    <name type="common">Panamanian leafcutter ant</name>
    <name type="synonym">Acromyrmex octospinosus echinatior</name>
    <dbReference type="NCBI Taxonomy" id="103372"/>
    <lineage>
        <taxon>Eukaryota</taxon>
        <taxon>Metazoa</taxon>
        <taxon>Ecdysozoa</taxon>
        <taxon>Arthropoda</taxon>
        <taxon>Hexapoda</taxon>
        <taxon>Insecta</taxon>
        <taxon>Pterygota</taxon>
        <taxon>Neoptera</taxon>
        <taxon>Endopterygota</taxon>
        <taxon>Hymenoptera</taxon>
        <taxon>Apocrita</taxon>
        <taxon>Aculeata</taxon>
        <taxon>Formicoidea</taxon>
        <taxon>Formicidae</taxon>
        <taxon>Myrmicinae</taxon>
        <taxon>Acromyrmex</taxon>
    </lineage>
</organism>
<evidence type="ECO:0000256" key="9">
    <source>
        <dbReference type="ARBA" id="ARBA00023173"/>
    </source>
</evidence>